<comment type="catalytic activity">
    <reaction evidence="7 8">
        <text>L-histidinol phosphate + H2O = L-histidinol + phosphate</text>
        <dbReference type="Rhea" id="RHEA:14465"/>
        <dbReference type="ChEBI" id="CHEBI:15377"/>
        <dbReference type="ChEBI" id="CHEBI:43474"/>
        <dbReference type="ChEBI" id="CHEBI:57699"/>
        <dbReference type="ChEBI" id="CHEBI:57980"/>
        <dbReference type="EC" id="3.1.3.15"/>
    </reaction>
</comment>
<evidence type="ECO:0000256" key="8">
    <source>
        <dbReference type="RuleBase" id="RU366003"/>
    </source>
</evidence>
<dbReference type="NCBIfam" id="NF005235">
    <property type="entry name" value="PRK06740.1"/>
    <property type="match status" value="1"/>
</dbReference>
<accession>A0A0K9YKC8</accession>
<dbReference type="PANTHER" id="PTHR21039">
    <property type="entry name" value="HISTIDINOL PHOSPHATASE-RELATED"/>
    <property type="match status" value="1"/>
</dbReference>
<evidence type="ECO:0000256" key="7">
    <source>
        <dbReference type="ARBA" id="ARBA00049158"/>
    </source>
</evidence>
<dbReference type="SUPFAM" id="SSF89550">
    <property type="entry name" value="PHP domain-like"/>
    <property type="match status" value="1"/>
</dbReference>
<dbReference type="InterPro" id="IPR016195">
    <property type="entry name" value="Pol/histidinol_Pase-like"/>
</dbReference>
<protein>
    <recommendedName>
        <fullName evidence="3 8">Histidinol-phosphatase</fullName>
        <shortName evidence="8">HolPase</shortName>
        <ecNumber evidence="3 8">3.1.3.15</ecNumber>
    </recommendedName>
</protein>
<evidence type="ECO:0000256" key="1">
    <source>
        <dbReference type="ARBA" id="ARBA00004970"/>
    </source>
</evidence>
<dbReference type="EMBL" id="LGIQ01000011">
    <property type="protein sequence ID" value="KNB69213.1"/>
    <property type="molecule type" value="Genomic_DNA"/>
</dbReference>
<keyword evidence="13" id="KW-1185">Reference proteome</keyword>
<dbReference type="GO" id="GO:0000105">
    <property type="term" value="P:L-histidine biosynthetic process"/>
    <property type="evidence" value="ECO:0007669"/>
    <property type="project" value="UniProtKB-UniRule"/>
</dbReference>
<keyword evidence="6 8" id="KW-0368">Histidine biosynthesis</keyword>
<dbReference type="NCBIfam" id="TIGR01856">
    <property type="entry name" value="hisJ_fam"/>
    <property type="match status" value="1"/>
</dbReference>
<evidence type="ECO:0000313" key="12">
    <source>
        <dbReference type="Proteomes" id="UP000036834"/>
    </source>
</evidence>
<gene>
    <name evidence="10" type="primary">hisK_2</name>
    <name evidence="11" type="ORF">ADS79_25170</name>
    <name evidence="10" type="ORF">BRE01_53560</name>
</gene>
<dbReference type="GO" id="GO:0004401">
    <property type="term" value="F:histidinol-phosphatase activity"/>
    <property type="evidence" value="ECO:0007669"/>
    <property type="project" value="UniProtKB-UniRule"/>
</dbReference>
<evidence type="ECO:0000256" key="5">
    <source>
        <dbReference type="ARBA" id="ARBA00022801"/>
    </source>
</evidence>
<dbReference type="PANTHER" id="PTHR21039:SF0">
    <property type="entry name" value="HISTIDINOL-PHOSPHATASE"/>
    <property type="match status" value="1"/>
</dbReference>
<evidence type="ECO:0000256" key="2">
    <source>
        <dbReference type="ARBA" id="ARBA00009152"/>
    </source>
</evidence>
<evidence type="ECO:0000256" key="3">
    <source>
        <dbReference type="ARBA" id="ARBA00013085"/>
    </source>
</evidence>
<feature type="domain" description="PHP" evidence="9">
    <location>
        <begin position="68"/>
        <end position="259"/>
    </location>
</feature>
<evidence type="ECO:0000313" key="10">
    <source>
        <dbReference type="EMBL" id="GED71654.1"/>
    </source>
</evidence>
<dbReference type="UniPathway" id="UPA00031">
    <property type="reaction ID" value="UER00013"/>
</dbReference>
<dbReference type="PATRIC" id="fig|54915.3.peg.4185"/>
<reference evidence="12" key="1">
    <citation type="submission" date="2015-07" db="EMBL/GenBank/DDBJ databases">
        <title>Genome sequencing project for genomic taxonomy and phylogenomics of Bacillus-like bacteria.</title>
        <authorList>
            <person name="Liu B."/>
            <person name="Wang J."/>
            <person name="Zhu Y."/>
            <person name="Liu G."/>
            <person name="Chen Q."/>
            <person name="Chen Z."/>
            <person name="Lan J."/>
            <person name="Che J."/>
            <person name="Ge C."/>
            <person name="Shi H."/>
            <person name="Pan Z."/>
            <person name="Liu X."/>
        </authorList>
    </citation>
    <scope>NUCLEOTIDE SEQUENCE [LARGE SCALE GENOMIC DNA]</scope>
    <source>
        <strain evidence="12">DSM 9887</strain>
    </source>
</reference>
<dbReference type="Pfam" id="PF02811">
    <property type="entry name" value="PHP"/>
    <property type="match status" value="1"/>
</dbReference>
<dbReference type="InterPro" id="IPR004013">
    <property type="entry name" value="PHP_dom"/>
</dbReference>
<evidence type="ECO:0000256" key="4">
    <source>
        <dbReference type="ARBA" id="ARBA00022605"/>
    </source>
</evidence>
<comment type="pathway">
    <text evidence="1 8">Amino-acid biosynthesis; L-histidine biosynthesis; L-histidine from 5-phospho-alpha-D-ribose 1-diphosphate: step 8/9.</text>
</comment>
<dbReference type="GO" id="GO:0005737">
    <property type="term" value="C:cytoplasm"/>
    <property type="evidence" value="ECO:0007669"/>
    <property type="project" value="TreeGrafter"/>
</dbReference>
<evidence type="ECO:0000256" key="6">
    <source>
        <dbReference type="ARBA" id="ARBA00023102"/>
    </source>
</evidence>
<comment type="caution">
    <text evidence="11">The sequence shown here is derived from an EMBL/GenBank/DDBJ whole genome shotgun (WGS) entry which is preliminary data.</text>
</comment>
<dbReference type="RefSeq" id="WP_049741209.1">
    <property type="nucleotide sequence ID" value="NZ_BJON01000022.1"/>
</dbReference>
<keyword evidence="4 8" id="KW-0028">Amino-acid biosynthesis</keyword>
<dbReference type="InterPro" id="IPR010140">
    <property type="entry name" value="Histidinol_P_phosphatase_HisJ"/>
</dbReference>
<dbReference type="Proteomes" id="UP000319578">
    <property type="component" value="Unassembled WGS sequence"/>
</dbReference>
<comment type="similarity">
    <text evidence="2 8">Belongs to the PHP hydrolase family. HisK subfamily.</text>
</comment>
<reference evidence="10 13" key="3">
    <citation type="submission" date="2019-06" db="EMBL/GenBank/DDBJ databases">
        <title>Whole genome shotgun sequence of Brevibacillus reuszeri NBRC 15719.</title>
        <authorList>
            <person name="Hosoyama A."/>
            <person name="Uohara A."/>
            <person name="Ohji S."/>
            <person name="Ichikawa N."/>
        </authorList>
    </citation>
    <scope>NUCLEOTIDE SEQUENCE [LARGE SCALE GENOMIC DNA]</scope>
    <source>
        <strain evidence="10 13">NBRC 15719</strain>
    </source>
</reference>
<dbReference type="EC" id="3.1.3.15" evidence="3 8"/>
<keyword evidence="5 8" id="KW-0378">Hydrolase</keyword>
<dbReference type="OrthoDB" id="9775255at2"/>
<name>A0A0K9YKC8_9BACL</name>
<dbReference type="Gene3D" id="3.20.20.140">
    <property type="entry name" value="Metal-dependent hydrolases"/>
    <property type="match status" value="1"/>
</dbReference>
<dbReference type="NCBIfam" id="NF005596">
    <property type="entry name" value="PRK07328.1"/>
    <property type="match status" value="1"/>
</dbReference>
<proteinExistence type="inferred from homology"/>
<evidence type="ECO:0000259" key="9">
    <source>
        <dbReference type="Pfam" id="PF02811"/>
    </source>
</evidence>
<dbReference type="Proteomes" id="UP000036834">
    <property type="component" value="Unassembled WGS sequence"/>
</dbReference>
<dbReference type="CDD" id="cd12110">
    <property type="entry name" value="PHP_HisPPase_Hisj_like"/>
    <property type="match status" value="1"/>
</dbReference>
<dbReference type="EMBL" id="BJON01000022">
    <property type="protein sequence ID" value="GED71654.1"/>
    <property type="molecule type" value="Genomic_DNA"/>
</dbReference>
<evidence type="ECO:0000313" key="11">
    <source>
        <dbReference type="EMBL" id="KNB69213.1"/>
    </source>
</evidence>
<organism evidence="11 12">
    <name type="scientific">Brevibacillus reuszeri</name>
    <dbReference type="NCBI Taxonomy" id="54915"/>
    <lineage>
        <taxon>Bacteria</taxon>
        <taxon>Bacillati</taxon>
        <taxon>Bacillota</taxon>
        <taxon>Bacilli</taxon>
        <taxon>Bacillales</taxon>
        <taxon>Paenibacillaceae</taxon>
        <taxon>Brevibacillus</taxon>
    </lineage>
</organism>
<sequence length="335" mass="39770">MKVDYHVHLEEGPYSLRWWNRTAEALLRFRQPARDRHTREWMEELASWMHERINRGAYSREWLDLYRVRAKELGLSHVGIVDHLYRFKEFKPYFEQHMHLEDDELGRMQCIWLDQVCTDSIEEFVDFILEQQPIWEADGVSLKLGIEADYFSGGKEELAPMIDRYPWDHVIGSVHFVNGWGFDNPETKERFEDIDLLALYQQQFQVVEEAISSGLFNFVAHLDNLKVFGYRPAEHELFPYYQRIAQLLKQHGVATEINTGLFYRYPVKEMCPSYSFLQILREHGVPITTSSDSHFPDDLGSYLDEAREILLQAGYHEIVTFEKRKRISVELLDKK</sequence>
<dbReference type="STRING" id="54915.ADS79_25170"/>
<dbReference type="AlphaFoldDB" id="A0A0K9YKC8"/>
<reference evidence="11" key="2">
    <citation type="submission" date="2015-07" db="EMBL/GenBank/DDBJ databases">
        <title>MeaNS - Measles Nucleotide Surveillance Program.</title>
        <authorList>
            <person name="Tran T."/>
            <person name="Druce J."/>
        </authorList>
    </citation>
    <scope>NUCLEOTIDE SEQUENCE</scope>
    <source>
        <strain evidence="11">DSM 9887</strain>
    </source>
</reference>
<evidence type="ECO:0000313" key="13">
    <source>
        <dbReference type="Proteomes" id="UP000319578"/>
    </source>
</evidence>